<dbReference type="EMBL" id="FMAJ01000006">
    <property type="protein sequence ID" value="SCB59221.1"/>
    <property type="molecule type" value="Genomic_DNA"/>
</dbReference>
<dbReference type="Gene3D" id="1.10.10.10">
    <property type="entry name" value="Winged helix-like DNA-binding domain superfamily/Winged helix DNA-binding domain"/>
    <property type="match status" value="1"/>
</dbReference>
<gene>
    <name evidence="2" type="ORF">GA0061105_106267</name>
</gene>
<accession>A0A1C3Y438</accession>
<dbReference type="GO" id="GO:0003700">
    <property type="term" value="F:DNA-binding transcription factor activity"/>
    <property type="evidence" value="ECO:0007669"/>
    <property type="project" value="InterPro"/>
</dbReference>
<reference evidence="2 3" key="1">
    <citation type="submission" date="2016-08" db="EMBL/GenBank/DDBJ databases">
        <authorList>
            <person name="Seilhamer J.J."/>
        </authorList>
    </citation>
    <scope>NUCLEOTIDE SEQUENCE [LARGE SCALE GENOMIC DNA]</scope>
    <source>
        <strain evidence="2 3">HBR26</strain>
    </source>
</reference>
<dbReference type="InterPro" id="IPR014601">
    <property type="entry name" value="Trans_reg_MarR_HTH"/>
</dbReference>
<proteinExistence type="predicted"/>
<dbReference type="PIRSF" id="PIRSF036158">
    <property type="entry name" value="UCP036158_MarR"/>
    <property type="match status" value="1"/>
</dbReference>
<evidence type="ECO:0000259" key="1">
    <source>
        <dbReference type="Pfam" id="PF13463"/>
    </source>
</evidence>
<protein>
    <submittedName>
        <fullName evidence="2">Predicted transcription regulator, contains HTH domain, MarR family</fullName>
    </submittedName>
</protein>
<dbReference type="Proteomes" id="UP000198723">
    <property type="component" value="Unassembled WGS sequence"/>
</dbReference>
<evidence type="ECO:0000313" key="2">
    <source>
        <dbReference type="EMBL" id="SCB59221.1"/>
    </source>
</evidence>
<dbReference type="SUPFAM" id="SSF46785">
    <property type="entry name" value="Winged helix' DNA-binding domain"/>
    <property type="match status" value="1"/>
</dbReference>
<organism evidence="2 3">
    <name type="scientific">Rhizobium aethiopicum</name>
    <dbReference type="NCBI Taxonomy" id="1138170"/>
    <lineage>
        <taxon>Bacteria</taxon>
        <taxon>Pseudomonadati</taxon>
        <taxon>Pseudomonadota</taxon>
        <taxon>Alphaproteobacteria</taxon>
        <taxon>Hyphomicrobiales</taxon>
        <taxon>Rhizobiaceae</taxon>
        <taxon>Rhizobium/Agrobacterium group</taxon>
        <taxon>Rhizobium</taxon>
    </lineage>
</organism>
<sequence length="176" mass="18658">MADRLGRQPEIGPIVSSAHLADGALPVLSELEFGLILAGNAFDRWMVRCMTAAGEPGCAAIEVLVLHSVAHRQRPKRLADLCSVLGVEDTHLVIYALKKLEKRGLVKSARAGKEKLITATDKGFETCLKYRAVREALLVESMKGLGLDAGAASAVAATLRALSGHYDQAARAAASL</sequence>
<feature type="domain" description="HTH marR-type" evidence="1">
    <location>
        <begin position="60"/>
        <end position="123"/>
    </location>
</feature>
<dbReference type="InterPro" id="IPR036388">
    <property type="entry name" value="WH-like_DNA-bd_sf"/>
</dbReference>
<dbReference type="Pfam" id="PF13463">
    <property type="entry name" value="HTH_27"/>
    <property type="match status" value="1"/>
</dbReference>
<dbReference type="AlphaFoldDB" id="A0A1C3Y438"/>
<name>A0A1C3Y438_9HYPH</name>
<evidence type="ECO:0000313" key="3">
    <source>
        <dbReference type="Proteomes" id="UP000198723"/>
    </source>
</evidence>
<dbReference type="InterPro" id="IPR000835">
    <property type="entry name" value="HTH_MarR-typ"/>
</dbReference>
<dbReference type="RefSeq" id="WP_092751290.1">
    <property type="nucleotide sequence ID" value="NZ_FMAJ01000006.1"/>
</dbReference>
<dbReference type="InterPro" id="IPR036390">
    <property type="entry name" value="WH_DNA-bd_sf"/>
</dbReference>